<sequence>TPCASSGVRGALGTEGGTRSKAVVLSENGTILSEISGPCTNPWLVGEEKCIEIIYHLVQDAKVQSGLNPKVPLKVLGMSLSGVEQKEASRRLKGHLISRYPMMAEHIFITTDAIGGMATANNTGGIVLVAGTGSNCKLVNSDLSVIGCGGWGHLIGDEGSAVPITLLSPLPLPPHPLSPLFSFLSPPPLSLPQLSLSLLSLLSFSPQISNPLDLLDHFYHNFDKSKIAGFCYKMSEGELSLFRGFEALSFLTIYAPPYTHTQLTHLQSFSFSAETGLPIVCVGSVWNSWDLLREGFLQVLLEAQRSFPKNTYFKLSLMKLTCTAALGAINLGAKEIGVHIPISYTNNVNIFYIHNFLTPKS</sequence>
<dbReference type="STRING" id="7868.ENSCMIP00000028692"/>
<protein>
    <recommendedName>
        <fullName evidence="3">N-acetyl-D-glucosamine kinase</fullName>
        <ecNumber evidence="2">2.7.1.59</ecNumber>
    </recommendedName>
    <alternativeName>
        <fullName evidence="4">GlcNAc kinase</fullName>
    </alternativeName>
</protein>
<reference evidence="6" key="4">
    <citation type="submission" date="2025-08" db="UniProtKB">
        <authorList>
            <consortium name="Ensembl"/>
        </authorList>
    </citation>
    <scope>IDENTIFICATION</scope>
</reference>
<reference evidence="6" key="5">
    <citation type="submission" date="2025-09" db="UniProtKB">
        <authorList>
            <consortium name="Ensembl"/>
        </authorList>
    </citation>
    <scope>IDENTIFICATION</scope>
</reference>
<organism evidence="6 7">
    <name type="scientific">Callorhinchus milii</name>
    <name type="common">Ghost shark</name>
    <dbReference type="NCBI Taxonomy" id="7868"/>
    <lineage>
        <taxon>Eukaryota</taxon>
        <taxon>Metazoa</taxon>
        <taxon>Chordata</taxon>
        <taxon>Craniata</taxon>
        <taxon>Vertebrata</taxon>
        <taxon>Chondrichthyes</taxon>
        <taxon>Holocephali</taxon>
        <taxon>Chimaeriformes</taxon>
        <taxon>Callorhinchidae</taxon>
        <taxon>Callorhinchus</taxon>
    </lineage>
</organism>
<dbReference type="PANTHER" id="PTHR12862">
    <property type="entry name" value="BADF TYPE ATPASE DOMAIN-CONTAINING PROTEIN"/>
    <property type="match status" value="1"/>
</dbReference>
<evidence type="ECO:0000313" key="6">
    <source>
        <dbReference type="Ensembl" id="ENSCMIP00000028692.1"/>
    </source>
</evidence>
<dbReference type="SUPFAM" id="SSF53067">
    <property type="entry name" value="Actin-like ATPase domain"/>
    <property type="match status" value="2"/>
</dbReference>
<evidence type="ECO:0000259" key="5">
    <source>
        <dbReference type="Pfam" id="PF01869"/>
    </source>
</evidence>
<evidence type="ECO:0000313" key="7">
    <source>
        <dbReference type="Proteomes" id="UP000314986"/>
    </source>
</evidence>
<evidence type="ECO:0000256" key="3">
    <source>
        <dbReference type="ARBA" id="ARBA00014974"/>
    </source>
</evidence>
<accession>A0A4W3IIA1</accession>
<comment type="similarity">
    <text evidence="1">Belongs to the eukaryotic-type N-acetylglucosamine kinase family.</text>
</comment>
<name>A0A4W3IIA1_CALMI</name>
<dbReference type="InterPro" id="IPR002731">
    <property type="entry name" value="ATPase_BadF"/>
</dbReference>
<reference evidence="7" key="3">
    <citation type="journal article" date="2014" name="Nature">
        <title>Elephant shark genome provides unique insights into gnathostome evolution.</title>
        <authorList>
            <consortium name="International Elephant Shark Genome Sequencing Consortium"/>
            <person name="Venkatesh B."/>
            <person name="Lee A.P."/>
            <person name="Ravi V."/>
            <person name="Maurya A.K."/>
            <person name="Lian M.M."/>
            <person name="Swann J.B."/>
            <person name="Ohta Y."/>
            <person name="Flajnik M.F."/>
            <person name="Sutoh Y."/>
            <person name="Kasahara M."/>
            <person name="Hoon S."/>
            <person name="Gangu V."/>
            <person name="Roy S.W."/>
            <person name="Irimia M."/>
            <person name="Korzh V."/>
            <person name="Kondrychyn I."/>
            <person name="Lim Z.W."/>
            <person name="Tay B.H."/>
            <person name="Tohari S."/>
            <person name="Kong K.W."/>
            <person name="Ho S."/>
            <person name="Lorente-Galdos B."/>
            <person name="Quilez J."/>
            <person name="Marques-Bonet T."/>
            <person name="Raney B.J."/>
            <person name="Ingham P.W."/>
            <person name="Tay A."/>
            <person name="Hillier L.W."/>
            <person name="Minx P."/>
            <person name="Boehm T."/>
            <person name="Wilson R.K."/>
            <person name="Brenner S."/>
            <person name="Warren W.C."/>
        </authorList>
    </citation>
    <scope>NUCLEOTIDE SEQUENCE [LARGE SCALE GENOMIC DNA]</scope>
</reference>
<dbReference type="Pfam" id="PF01869">
    <property type="entry name" value="BcrAD_BadFG"/>
    <property type="match status" value="1"/>
</dbReference>
<dbReference type="GO" id="GO:0045127">
    <property type="term" value="F:N-acetylglucosamine kinase activity"/>
    <property type="evidence" value="ECO:0007669"/>
    <property type="project" value="UniProtKB-EC"/>
</dbReference>
<dbReference type="InterPro" id="IPR039758">
    <property type="entry name" value="NAGK-like"/>
</dbReference>
<evidence type="ECO:0000256" key="2">
    <source>
        <dbReference type="ARBA" id="ARBA00012122"/>
    </source>
</evidence>
<feature type="domain" description="ATPase BadF/BadG/BcrA/BcrD type" evidence="5">
    <location>
        <begin position="16"/>
        <end position="165"/>
    </location>
</feature>
<evidence type="ECO:0000256" key="1">
    <source>
        <dbReference type="ARBA" id="ARBA00006198"/>
    </source>
</evidence>
<keyword evidence="7" id="KW-1185">Reference proteome</keyword>
<dbReference type="EC" id="2.7.1.59" evidence="2"/>
<dbReference type="Ensembl" id="ENSCMIT00000029147.1">
    <property type="protein sequence ID" value="ENSCMIP00000028692.1"/>
    <property type="gene ID" value="ENSCMIG00000012435.1"/>
</dbReference>
<proteinExistence type="inferred from homology"/>
<dbReference type="Gene3D" id="3.30.420.40">
    <property type="match status" value="2"/>
</dbReference>
<dbReference type="GeneTree" id="ENSGT00510000047418"/>
<dbReference type="Proteomes" id="UP000314986">
    <property type="component" value="Unassembled WGS sequence"/>
</dbReference>
<dbReference type="AlphaFoldDB" id="A0A4W3IIA1"/>
<evidence type="ECO:0000256" key="4">
    <source>
        <dbReference type="ARBA" id="ARBA00031123"/>
    </source>
</evidence>
<dbReference type="InParanoid" id="A0A4W3IIA1"/>
<reference evidence="7" key="2">
    <citation type="journal article" date="2007" name="PLoS Biol.">
        <title>Survey sequencing and comparative analysis of the elephant shark (Callorhinchus milii) genome.</title>
        <authorList>
            <person name="Venkatesh B."/>
            <person name="Kirkness E.F."/>
            <person name="Loh Y.H."/>
            <person name="Halpern A.L."/>
            <person name="Lee A.P."/>
            <person name="Johnson J."/>
            <person name="Dandona N."/>
            <person name="Viswanathan L.D."/>
            <person name="Tay A."/>
            <person name="Venter J.C."/>
            <person name="Strausberg R.L."/>
            <person name="Brenner S."/>
        </authorList>
    </citation>
    <scope>NUCLEOTIDE SEQUENCE [LARGE SCALE GENOMIC DNA]</scope>
</reference>
<dbReference type="PANTHER" id="PTHR12862:SF0">
    <property type="entry name" value="N-ACETYL-D-GLUCOSAMINE KINASE"/>
    <property type="match status" value="1"/>
</dbReference>
<reference evidence="7" key="1">
    <citation type="journal article" date="2006" name="Science">
        <title>Ancient noncoding elements conserved in the human genome.</title>
        <authorList>
            <person name="Venkatesh B."/>
            <person name="Kirkness E.F."/>
            <person name="Loh Y.H."/>
            <person name="Halpern A.L."/>
            <person name="Lee A.P."/>
            <person name="Johnson J."/>
            <person name="Dandona N."/>
            <person name="Viswanathan L.D."/>
            <person name="Tay A."/>
            <person name="Venter J.C."/>
            <person name="Strausberg R.L."/>
            <person name="Brenner S."/>
        </authorList>
    </citation>
    <scope>NUCLEOTIDE SEQUENCE [LARGE SCALE GENOMIC DNA]</scope>
</reference>
<dbReference type="InterPro" id="IPR043129">
    <property type="entry name" value="ATPase_NBD"/>
</dbReference>
<gene>
    <name evidence="6" type="primary">nagk</name>
</gene>